<dbReference type="InterPro" id="IPR000014">
    <property type="entry name" value="PAS"/>
</dbReference>
<organism evidence="2">
    <name type="scientific">Leptospirillum ferriphilum</name>
    <dbReference type="NCBI Taxonomy" id="178606"/>
    <lineage>
        <taxon>Bacteria</taxon>
        <taxon>Pseudomonadati</taxon>
        <taxon>Nitrospirota</taxon>
        <taxon>Nitrospiria</taxon>
        <taxon>Nitrospirales</taxon>
        <taxon>Nitrospiraceae</taxon>
        <taxon>Leptospirillum</taxon>
    </lineage>
</organism>
<name>A0A7C3QXE7_9BACT</name>
<dbReference type="SUPFAM" id="SSF55785">
    <property type="entry name" value="PYP-like sensor domain (PAS domain)"/>
    <property type="match status" value="1"/>
</dbReference>
<dbReference type="EMBL" id="DTMM01000189">
    <property type="protein sequence ID" value="HFT94048.1"/>
    <property type="molecule type" value="Genomic_DNA"/>
</dbReference>
<dbReference type="InterPro" id="IPR035965">
    <property type="entry name" value="PAS-like_dom_sf"/>
</dbReference>
<proteinExistence type="predicted"/>
<evidence type="ECO:0000313" key="2">
    <source>
        <dbReference type="EMBL" id="HFT94048.1"/>
    </source>
</evidence>
<feature type="region of interest" description="Disordered" evidence="1">
    <location>
        <begin position="20"/>
        <end position="53"/>
    </location>
</feature>
<reference evidence="2" key="1">
    <citation type="journal article" date="2020" name="mSystems">
        <title>Genome- and Community-Level Interaction Insights into Carbon Utilization and Element Cycling Functions of Hydrothermarchaeota in Hydrothermal Sediment.</title>
        <authorList>
            <person name="Zhou Z."/>
            <person name="Liu Y."/>
            <person name="Xu W."/>
            <person name="Pan J."/>
            <person name="Luo Z.H."/>
            <person name="Li M."/>
        </authorList>
    </citation>
    <scope>NUCLEOTIDE SEQUENCE [LARGE SCALE GENOMIC DNA]</scope>
    <source>
        <strain evidence="2">SpSt-902</strain>
    </source>
</reference>
<dbReference type="AlphaFoldDB" id="A0A7C3QXE7"/>
<comment type="caution">
    <text evidence="2">The sequence shown here is derived from an EMBL/GenBank/DDBJ whole genome shotgun (WGS) entry which is preliminary data.</text>
</comment>
<sequence>MNSKILTPEEIGALLAWTPSGPSEAVSSRKPSVRTSMRSGKPSRPKNESNVPVSENDFFRDVLDAMGEAMIITDFRGRILFENVVSRDLLDKPLSAIRRKSFRMAVTLLDGDGQRQDDDPVGKVLRAQRPFRFPAGSRLLRPDGSSIPVDGSATPVFRADGEPEGVVVSFHRRNRPAGTLHDFSPMTERHAR</sequence>
<protein>
    <submittedName>
        <fullName evidence="2">PAS domain-containing protein</fullName>
    </submittedName>
</protein>
<feature type="compositionally biased region" description="Polar residues" evidence="1">
    <location>
        <begin position="25"/>
        <end position="38"/>
    </location>
</feature>
<evidence type="ECO:0000256" key="1">
    <source>
        <dbReference type="SAM" id="MobiDB-lite"/>
    </source>
</evidence>
<accession>A0A7C3QXE7</accession>
<dbReference type="Gene3D" id="3.30.450.20">
    <property type="entry name" value="PAS domain"/>
    <property type="match status" value="1"/>
</dbReference>
<gene>
    <name evidence="2" type="ORF">ENX03_08990</name>
</gene>
<dbReference type="CDD" id="cd00130">
    <property type="entry name" value="PAS"/>
    <property type="match status" value="1"/>
</dbReference>